<accession>B1CAE2</accession>
<dbReference type="AlphaFoldDB" id="B1CAE2"/>
<dbReference type="InterPro" id="IPR050570">
    <property type="entry name" value="Cell_wall_metabolism_enzyme"/>
</dbReference>
<comment type="caution">
    <text evidence="4">The sequence shown here is derived from an EMBL/GenBank/DDBJ whole genome shotgun (WGS) entry which is preliminary data.</text>
</comment>
<evidence type="ECO:0000259" key="3">
    <source>
        <dbReference type="Pfam" id="PF01551"/>
    </source>
</evidence>
<keyword evidence="2" id="KW-0472">Membrane</keyword>
<dbReference type="InterPro" id="IPR016047">
    <property type="entry name" value="M23ase_b-sheet_dom"/>
</dbReference>
<feature type="domain" description="M23ase beta-sheet core" evidence="3">
    <location>
        <begin position="92"/>
        <end position="190"/>
    </location>
</feature>
<feature type="transmembrane region" description="Helical" evidence="2">
    <location>
        <begin position="12"/>
        <end position="34"/>
    </location>
</feature>
<feature type="region of interest" description="Disordered" evidence="1">
    <location>
        <begin position="159"/>
        <end position="181"/>
    </location>
</feature>
<dbReference type="GO" id="GO:0004222">
    <property type="term" value="F:metalloendopeptidase activity"/>
    <property type="evidence" value="ECO:0007669"/>
    <property type="project" value="TreeGrafter"/>
</dbReference>
<feature type="compositionally biased region" description="Basic and acidic residues" evidence="1">
    <location>
        <begin position="161"/>
        <end position="173"/>
    </location>
</feature>
<reference evidence="4" key="2">
    <citation type="submission" date="2013-08" db="EMBL/GenBank/DDBJ databases">
        <title>Draft genome sequence of Anaerofustis stercorihominis (DSM 17244).</title>
        <authorList>
            <person name="Sudarsanam P."/>
            <person name="Ley R."/>
            <person name="Guruge J."/>
            <person name="Turnbaugh P.J."/>
            <person name="Mahowald M."/>
            <person name="Liep D."/>
            <person name="Gordon J."/>
        </authorList>
    </citation>
    <scope>NUCLEOTIDE SEQUENCE</scope>
    <source>
        <strain evidence="4">DSM 17244</strain>
    </source>
</reference>
<dbReference type="PANTHER" id="PTHR21666:SF270">
    <property type="entry name" value="MUREIN HYDROLASE ACTIVATOR ENVC"/>
    <property type="match status" value="1"/>
</dbReference>
<gene>
    <name evidence="4" type="ORF">ANASTE_02131</name>
</gene>
<reference evidence="4" key="1">
    <citation type="submission" date="2008-01" db="EMBL/GenBank/DDBJ databases">
        <authorList>
            <person name="Fulton L."/>
            <person name="Clifton S."/>
            <person name="Fulton B."/>
            <person name="Xu J."/>
            <person name="Minx P."/>
            <person name="Pepin K.H."/>
            <person name="Johnson M."/>
            <person name="Thiruvilangam P."/>
            <person name="Bhonagiri V."/>
            <person name="Nash W.E."/>
            <person name="Mardis E.R."/>
            <person name="Wilson R.K."/>
        </authorList>
    </citation>
    <scope>NUCLEOTIDE SEQUENCE [LARGE SCALE GENOMIC DNA]</scope>
    <source>
        <strain evidence="4">DSM 17244</strain>
    </source>
</reference>
<dbReference type="EMBL" id="ABIL02000006">
    <property type="protein sequence ID" value="EDS72415.1"/>
    <property type="molecule type" value="Genomic_DNA"/>
</dbReference>
<keyword evidence="2" id="KW-1133">Transmembrane helix</keyword>
<dbReference type="HOGENOM" id="CLU_1335237_0_0_9"/>
<sequence length="205" mass="23802">MKRKKLNKKNRILYKNLFFVFLNIIFVVITVWSYGFKFQDMFYLFNNEFIVSDNDSKITKYKKEKRGFIKPVEGTITSPFSYRIHPIYKKKKMHTGIDIGAQWHDKIKAAADGTIVETGLDKGGYGNYIKIKHEYDIHTFYAHLSKVYVKKGQKVKQGDVIGREGGDPVKDKNPGSTTGHHLHFEVRTSTDVKDVINPLIFVDYK</sequence>
<dbReference type="eggNOG" id="COG0739">
    <property type="taxonomic scope" value="Bacteria"/>
</dbReference>
<dbReference type="CDD" id="cd12797">
    <property type="entry name" value="M23_peptidase"/>
    <property type="match status" value="1"/>
</dbReference>
<dbReference type="InterPro" id="IPR011055">
    <property type="entry name" value="Dup_hybrid_motif"/>
</dbReference>
<protein>
    <submittedName>
        <fullName evidence="4">Peptidase, M23 family</fullName>
    </submittedName>
</protein>
<keyword evidence="5" id="KW-1185">Reference proteome</keyword>
<dbReference type="SUPFAM" id="SSF51261">
    <property type="entry name" value="Duplicated hybrid motif"/>
    <property type="match status" value="1"/>
</dbReference>
<name>B1CAE2_9FIRM</name>
<evidence type="ECO:0000256" key="2">
    <source>
        <dbReference type="SAM" id="Phobius"/>
    </source>
</evidence>
<dbReference type="OrthoDB" id="9809488at2"/>
<dbReference type="Proteomes" id="UP000005178">
    <property type="component" value="Unassembled WGS sequence"/>
</dbReference>
<keyword evidence="2" id="KW-0812">Transmembrane</keyword>
<dbReference type="Gene3D" id="2.70.70.10">
    <property type="entry name" value="Glucose Permease (Domain IIA)"/>
    <property type="match status" value="1"/>
</dbReference>
<dbReference type="PANTHER" id="PTHR21666">
    <property type="entry name" value="PEPTIDASE-RELATED"/>
    <property type="match status" value="1"/>
</dbReference>
<evidence type="ECO:0000313" key="5">
    <source>
        <dbReference type="Proteomes" id="UP000005178"/>
    </source>
</evidence>
<dbReference type="STRING" id="445971.ANASTE_02131"/>
<evidence type="ECO:0000313" key="4">
    <source>
        <dbReference type="EMBL" id="EDS72415.1"/>
    </source>
</evidence>
<dbReference type="Pfam" id="PF01551">
    <property type="entry name" value="Peptidase_M23"/>
    <property type="match status" value="1"/>
</dbReference>
<evidence type="ECO:0000256" key="1">
    <source>
        <dbReference type="SAM" id="MobiDB-lite"/>
    </source>
</evidence>
<proteinExistence type="predicted"/>
<organism evidence="4 5">
    <name type="scientific">Anaerofustis stercorihominis DSM 17244</name>
    <dbReference type="NCBI Taxonomy" id="445971"/>
    <lineage>
        <taxon>Bacteria</taxon>
        <taxon>Bacillati</taxon>
        <taxon>Bacillota</taxon>
        <taxon>Clostridia</taxon>
        <taxon>Eubacteriales</taxon>
        <taxon>Eubacteriaceae</taxon>
        <taxon>Anaerofustis</taxon>
    </lineage>
</organism>